<dbReference type="NCBIfam" id="NF040672">
    <property type="entry name" value="SCO2322_fam"/>
    <property type="match status" value="1"/>
</dbReference>
<keyword evidence="2" id="KW-0812">Transmembrane</keyword>
<keyword evidence="2" id="KW-0472">Membrane</keyword>
<dbReference type="InterPro" id="IPR047703">
    <property type="entry name" value="SCO2322-like"/>
</dbReference>
<evidence type="ECO:0000256" key="1">
    <source>
        <dbReference type="SAM" id="MobiDB-lite"/>
    </source>
</evidence>
<evidence type="ECO:0008006" key="6">
    <source>
        <dbReference type="Google" id="ProtNLM"/>
    </source>
</evidence>
<evidence type="ECO:0000256" key="2">
    <source>
        <dbReference type="SAM" id="Phobius"/>
    </source>
</evidence>
<protein>
    <recommendedName>
        <fullName evidence="6">Secreted protein</fullName>
    </recommendedName>
</protein>
<reference evidence="4 5" key="1">
    <citation type="journal article" date="2019" name="Int. J. Syst. Evol. Microbiol.">
        <title>The Global Catalogue of Microorganisms (GCM) 10K type strain sequencing project: providing services to taxonomists for standard genome sequencing and annotation.</title>
        <authorList>
            <consortium name="The Broad Institute Genomics Platform"/>
            <consortium name="The Broad Institute Genome Sequencing Center for Infectious Disease"/>
            <person name="Wu L."/>
            <person name="Ma J."/>
        </authorList>
    </citation>
    <scope>NUCLEOTIDE SEQUENCE [LARGE SCALE GENOMIC DNA]</scope>
    <source>
        <strain evidence="4 5">JCM 6921</strain>
    </source>
</reference>
<keyword evidence="5" id="KW-1185">Reference proteome</keyword>
<proteinExistence type="predicted"/>
<feature type="compositionally biased region" description="Low complexity" evidence="1">
    <location>
        <begin position="175"/>
        <end position="190"/>
    </location>
</feature>
<keyword evidence="2" id="KW-1133">Transmembrane helix</keyword>
<feature type="region of interest" description="Disordered" evidence="1">
    <location>
        <begin position="169"/>
        <end position="220"/>
    </location>
</feature>
<dbReference type="RefSeq" id="WP_344629505.1">
    <property type="nucleotide sequence ID" value="NZ_BAAATJ010000003.1"/>
</dbReference>
<evidence type="ECO:0000313" key="4">
    <source>
        <dbReference type="EMBL" id="GAA2387961.1"/>
    </source>
</evidence>
<name>A0ABN3HTU9_9ACTN</name>
<evidence type="ECO:0000313" key="5">
    <source>
        <dbReference type="Proteomes" id="UP001500058"/>
    </source>
</evidence>
<gene>
    <name evidence="4" type="ORF">GCM10010420_08890</name>
</gene>
<sequence>MILPRAPRRAAASLLAVLPAAALVVAGAAPAHAEGYRYWSFWERDGGTWTYATQGPGTLRPGDGDVLGFRFAVSEDSADAERPRGSADFEEICGGTEPRGDGKRIALNVDFGTPADAPSGERPPKGRTVCAVVPEDGTAADALAAALKPLRYDSSSLLCAIAGYPRTGCGEQVSGTDTDNTTGNTGNTADGTDKAGGAADGRKDAGDGTAGASEDTGGGSPASAIVGAAVVAVLFAAAVLRARRRRS</sequence>
<feature type="signal peptide" evidence="3">
    <location>
        <begin position="1"/>
        <end position="33"/>
    </location>
</feature>
<organism evidence="4 5">
    <name type="scientific">Streptomyces glaucosporus</name>
    <dbReference type="NCBI Taxonomy" id="284044"/>
    <lineage>
        <taxon>Bacteria</taxon>
        <taxon>Bacillati</taxon>
        <taxon>Actinomycetota</taxon>
        <taxon>Actinomycetes</taxon>
        <taxon>Kitasatosporales</taxon>
        <taxon>Streptomycetaceae</taxon>
        <taxon>Streptomyces</taxon>
    </lineage>
</organism>
<dbReference type="EMBL" id="BAAATJ010000003">
    <property type="protein sequence ID" value="GAA2387961.1"/>
    <property type="molecule type" value="Genomic_DNA"/>
</dbReference>
<feature type="transmembrane region" description="Helical" evidence="2">
    <location>
        <begin position="222"/>
        <end position="240"/>
    </location>
</feature>
<keyword evidence="3" id="KW-0732">Signal</keyword>
<accession>A0ABN3HTU9</accession>
<evidence type="ECO:0000256" key="3">
    <source>
        <dbReference type="SAM" id="SignalP"/>
    </source>
</evidence>
<comment type="caution">
    <text evidence="4">The sequence shown here is derived from an EMBL/GenBank/DDBJ whole genome shotgun (WGS) entry which is preliminary data.</text>
</comment>
<feature type="chain" id="PRO_5045036192" description="Secreted protein" evidence="3">
    <location>
        <begin position="34"/>
        <end position="247"/>
    </location>
</feature>
<dbReference type="Proteomes" id="UP001500058">
    <property type="component" value="Unassembled WGS sequence"/>
</dbReference>